<dbReference type="RefSeq" id="WP_069981791.1">
    <property type="nucleotide sequence ID" value="NZ_BCVO01000041.1"/>
</dbReference>
<evidence type="ECO:0000313" key="3">
    <source>
        <dbReference type="Proteomes" id="UP000214618"/>
    </source>
</evidence>
<sequence length="174" mass="20306">MQILLIRHGESEDDFLEENYEGTTDLPLTIKGIEQVEKMCRRVSEEFPPEYIWSSTLLRASKTAETLSNTIKCPVTFLEDLREMQDRENNLDFRLRAENVLSYIRENSANYKRIAIISHGGVITKIIESFLQLPPAINDVWFNSHNTGIHLLEYTDHPYKLIRFLNSTTHLEYS</sequence>
<dbReference type="GO" id="GO:0005737">
    <property type="term" value="C:cytoplasm"/>
    <property type="evidence" value="ECO:0007669"/>
    <property type="project" value="TreeGrafter"/>
</dbReference>
<evidence type="ECO:0000256" key="1">
    <source>
        <dbReference type="PIRSR" id="PIRSR613078-2"/>
    </source>
</evidence>
<dbReference type="Pfam" id="PF00300">
    <property type="entry name" value="His_Phos_1"/>
    <property type="match status" value="2"/>
</dbReference>
<feature type="binding site" evidence="1">
    <location>
        <position position="59"/>
    </location>
    <ligand>
        <name>substrate</name>
    </ligand>
</feature>
<name>A0A223EJS8_9BACI</name>
<accession>A0A223EJS8</accession>
<dbReference type="Gene3D" id="3.40.50.1240">
    <property type="entry name" value="Phosphoglycerate mutase-like"/>
    <property type="match status" value="2"/>
</dbReference>
<dbReference type="OrthoDB" id="9782128at2"/>
<dbReference type="SUPFAM" id="SSF53254">
    <property type="entry name" value="Phosphoglycerate mutase-like"/>
    <property type="match status" value="1"/>
</dbReference>
<evidence type="ECO:0000313" key="2">
    <source>
        <dbReference type="EMBL" id="ASS95496.1"/>
    </source>
</evidence>
<dbReference type="EMBL" id="CP017704">
    <property type="protein sequence ID" value="ASS95496.1"/>
    <property type="molecule type" value="Genomic_DNA"/>
</dbReference>
<dbReference type="GO" id="GO:0016791">
    <property type="term" value="F:phosphatase activity"/>
    <property type="evidence" value="ECO:0007669"/>
    <property type="project" value="TreeGrafter"/>
</dbReference>
<dbReference type="CDD" id="cd07067">
    <property type="entry name" value="HP_PGM_like"/>
    <property type="match status" value="1"/>
</dbReference>
<dbReference type="Proteomes" id="UP000214618">
    <property type="component" value="Chromosome"/>
</dbReference>
<dbReference type="PANTHER" id="PTHR48100:SF1">
    <property type="entry name" value="HISTIDINE PHOSPHATASE FAMILY PROTEIN-RELATED"/>
    <property type="match status" value="1"/>
</dbReference>
<dbReference type="AlphaFoldDB" id="A0A223EJS8"/>
<gene>
    <name evidence="2" type="ORF">BS1321_17225</name>
</gene>
<dbReference type="InterPro" id="IPR013078">
    <property type="entry name" value="His_Pase_superF_clade-1"/>
</dbReference>
<protein>
    <submittedName>
        <fullName evidence="2">Histidine phosphatase family protein</fullName>
    </submittedName>
</protein>
<dbReference type="SMART" id="SM00855">
    <property type="entry name" value="PGAM"/>
    <property type="match status" value="1"/>
</dbReference>
<organism evidence="2 3">
    <name type="scientific">Peribacillus simplex NBRC 15720 = DSM 1321</name>
    <dbReference type="NCBI Taxonomy" id="1349754"/>
    <lineage>
        <taxon>Bacteria</taxon>
        <taxon>Bacillati</taxon>
        <taxon>Bacillota</taxon>
        <taxon>Bacilli</taxon>
        <taxon>Bacillales</taxon>
        <taxon>Bacillaceae</taxon>
        <taxon>Peribacillus</taxon>
    </lineage>
</organism>
<dbReference type="GeneID" id="56474504"/>
<dbReference type="InterPro" id="IPR050275">
    <property type="entry name" value="PGM_Phosphatase"/>
</dbReference>
<reference evidence="2 3" key="1">
    <citation type="submission" date="2016-10" db="EMBL/GenBank/DDBJ databases">
        <title>The whole genome sequencing and assembly of Bacillus simplex DSM 1321 strain.</title>
        <authorList>
            <person name="Park M.-K."/>
            <person name="Lee Y.-J."/>
            <person name="Yi H."/>
            <person name="Bahn Y.-S."/>
            <person name="Kim J.F."/>
            <person name="Lee D.-W."/>
        </authorList>
    </citation>
    <scope>NUCLEOTIDE SEQUENCE [LARGE SCALE GENOMIC DNA]</scope>
    <source>
        <strain evidence="2 3">DSM 1321</strain>
    </source>
</reference>
<proteinExistence type="predicted"/>
<dbReference type="PANTHER" id="PTHR48100">
    <property type="entry name" value="BROAD-SPECIFICITY PHOSPHATASE YOR283W-RELATED"/>
    <property type="match status" value="1"/>
</dbReference>
<dbReference type="InterPro" id="IPR029033">
    <property type="entry name" value="His_PPase_superfam"/>
</dbReference>